<evidence type="ECO:0000313" key="1">
    <source>
        <dbReference type="EMBL" id="MDJ1184911.1"/>
    </source>
</evidence>
<proteinExistence type="predicted"/>
<comment type="caution">
    <text evidence="1">The sequence shown here is derived from an EMBL/GenBank/DDBJ whole genome shotgun (WGS) entry which is preliminary data.</text>
</comment>
<keyword evidence="2" id="KW-1185">Reference proteome</keyword>
<sequence>MAINSQILAAIKQMGNTERLQIVEFTLSLVREDRVNRERVSLEEAAQVMLPYYAEGSILSEFTDRDCGDFYEYQDYV</sequence>
<evidence type="ECO:0000313" key="2">
    <source>
        <dbReference type="Proteomes" id="UP001232992"/>
    </source>
</evidence>
<dbReference type="RefSeq" id="WP_283759568.1">
    <property type="nucleotide sequence ID" value="NZ_JAQOSQ010000022.1"/>
</dbReference>
<name>A0ABT7C2K8_9CYAN</name>
<gene>
    <name evidence="1" type="ORF">PMH09_17115</name>
</gene>
<accession>A0ABT7C2K8</accession>
<dbReference type="Proteomes" id="UP001232992">
    <property type="component" value="Unassembled WGS sequence"/>
</dbReference>
<dbReference type="EMBL" id="JAQOSQ010000022">
    <property type="protein sequence ID" value="MDJ1184911.1"/>
    <property type="molecule type" value="Genomic_DNA"/>
</dbReference>
<reference evidence="1 2" key="1">
    <citation type="submission" date="2023-01" db="EMBL/GenBank/DDBJ databases">
        <title>Novel diversity within Roseofilum (Cyanobacteria; Desertifilaceae) from marine benthic mats with descriptions of four novel species.</title>
        <authorList>
            <person name="Wang Y."/>
            <person name="Berthold D.E."/>
            <person name="Hu J."/>
            <person name="Lefler F.W."/>
            <person name="Laughinghouse H.D. IV."/>
        </authorList>
    </citation>
    <scope>NUCLEOTIDE SEQUENCE [LARGE SCALE GENOMIC DNA]</scope>
    <source>
        <strain evidence="1 2">BLCC-M143</strain>
    </source>
</reference>
<protein>
    <submittedName>
        <fullName evidence="1">Uncharacterized protein</fullName>
    </submittedName>
</protein>
<organism evidence="1 2">
    <name type="scientific">Roseofilum casamattae BLCC-M143</name>
    <dbReference type="NCBI Taxonomy" id="3022442"/>
    <lineage>
        <taxon>Bacteria</taxon>
        <taxon>Bacillati</taxon>
        <taxon>Cyanobacteriota</taxon>
        <taxon>Cyanophyceae</taxon>
        <taxon>Desertifilales</taxon>
        <taxon>Desertifilaceae</taxon>
        <taxon>Roseofilum</taxon>
        <taxon>Roseofilum casamattae</taxon>
    </lineage>
</organism>